<evidence type="ECO:0000256" key="1">
    <source>
        <dbReference type="SAM" id="MobiDB-lite"/>
    </source>
</evidence>
<dbReference type="SMART" id="SM00338">
    <property type="entry name" value="BRLZ"/>
    <property type="match status" value="1"/>
</dbReference>
<dbReference type="PROSITE" id="PS00036">
    <property type="entry name" value="BZIP_BASIC"/>
    <property type="match status" value="1"/>
</dbReference>
<feature type="region of interest" description="Disordered" evidence="1">
    <location>
        <begin position="464"/>
        <end position="515"/>
    </location>
</feature>
<dbReference type="SUPFAM" id="SSF57959">
    <property type="entry name" value="Leucine zipper domain"/>
    <property type="match status" value="1"/>
</dbReference>
<evidence type="ECO:0000259" key="2">
    <source>
        <dbReference type="PROSITE" id="PS00036"/>
    </source>
</evidence>
<accession>A0AAW1NWZ6</accession>
<organism evidence="3 4">
    <name type="scientific">Symbiochloris irregularis</name>
    <dbReference type="NCBI Taxonomy" id="706552"/>
    <lineage>
        <taxon>Eukaryota</taxon>
        <taxon>Viridiplantae</taxon>
        <taxon>Chlorophyta</taxon>
        <taxon>core chlorophytes</taxon>
        <taxon>Trebouxiophyceae</taxon>
        <taxon>Trebouxiales</taxon>
        <taxon>Trebouxiaceae</taxon>
        <taxon>Symbiochloris</taxon>
    </lineage>
</organism>
<gene>
    <name evidence="3" type="ORF">WJX73_002366</name>
</gene>
<feature type="region of interest" description="Disordered" evidence="1">
    <location>
        <begin position="542"/>
        <end position="580"/>
    </location>
</feature>
<feature type="compositionally biased region" description="Low complexity" evidence="1">
    <location>
        <begin position="133"/>
        <end position="142"/>
    </location>
</feature>
<feature type="compositionally biased region" description="Basic and acidic residues" evidence="1">
    <location>
        <begin position="542"/>
        <end position="562"/>
    </location>
</feature>
<protein>
    <recommendedName>
        <fullName evidence="2">BZIP domain-containing protein</fullName>
    </recommendedName>
</protein>
<feature type="compositionally biased region" description="Polar residues" evidence="1">
    <location>
        <begin position="76"/>
        <end position="86"/>
    </location>
</feature>
<feature type="region of interest" description="Disordered" evidence="1">
    <location>
        <begin position="76"/>
        <end position="151"/>
    </location>
</feature>
<dbReference type="InterPro" id="IPR004827">
    <property type="entry name" value="bZIP"/>
</dbReference>
<name>A0AAW1NWZ6_9CHLO</name>
<dbReference type="EMBL" id="JALJOQ010000080">
    <property type="protein sequence ID" value="KAK9800782.1"/>
    <property type="molecule type" value="Genomic_DNA"/>
</dbReference>
<dbReference type="Proteomes" id="UP001465755">
    <property type="component" value="Unassembled WGS sequence"/>
</dbReference>
<dbReference type="AlphaFoldDB" id="A0AAW1NWZ6"/>
<feature type="compositionally biased region" description="Polar residues" evidence="1">
    <location>
        <begin position="464"/>
        <end position="478"/>
    </location>
</feature>
<evidence type="ECO:0000313" key="4">
    <source>
        <dbReference type="Proteomes" id="UP001465755"/>
    </source>
</evidence>
<dbReference type="InterPro" id="IPR046347">
    <property type="entry name" value="bZIP_sf"/>
</dbReference>
<keyword evidence="4" id="KW-1185">Reference proteome</keyword>
<proteinExistence type="predicted"/>
<feature type="compositionally biased region" description="Polar residues" evidence="1">
    <location>
        <begin position="493"/>
        <end position="515"/>
    </location>
</feature>
<sequence length="580" mass="63633">MGSNGIHQRSNTIESLGDLPDLDFLTAPFVSDVFGNYVAELGARGQAGGASQMLEAQALEGLDLPPAALGNNALQQTTWSGNSNEDVIQDPMRGSDSGSPDMDEDDGPLTGSGRRQYNGNGAQHKAQKRTARQQVQNKQAQQRYRERRKQRFQEMEGVIQELTNQLDALKGVASQNEELKVKAAGLEQIVNNKQVETEQLQRQLQQLVSVEDVLKNREDSSTTDRLSEAEVVQYNAAYAEDVEKLKNFLAHHNLANADSLGNGVSKGVMASLEQLVSAGFIRCARAMRANGLQALDLMTQDARSLDTCSCPVESQKWSTILEALQLSKQQQEQLLLIRKNHLTELRALLIERQTLNMQAINEMLPKYGEKNQLAAIDGKMACIESSHSYLPCARRSVQLNEVLDLVKNNLYSEQKRVMEMKFVTVHRVLSSIQAARLIIMTHPSQVDFMALVNVLAASLHRTNSASSQQEATTTAQNGSGPGVFHQGNDVSILDNNPHTQAQTQSTGHTKTSSNDCGSICGGVANTASDAMKTDATDAMTKVHDSMQRMDSSDPQHPQHRDGFLNPEDCPLLRRSTGSEI</sequence>
<feature type="domain" description="BZIP" evidence="2">
    <location>
        <begin position="132"/>
        <end position="147"/>
    </location>
</feature>
<dbReference type="GO" id="GO:0003700">
    <property type="term" value="F:DNA-binding transcription factor activity"/>
    <property type="evidence" value="ECO:0007669"/>
    <property type="project" value="InterPro"/>
</dbReference>
<comment type="caution">
    <text evidence="3">The sequence shown here is derived from an EMBL/GenBank/DDBJ whole genome shotgun (WGS) entry which is preliminary data.</text>
</comment>
<reference evidence="3 4" key="1">
    <citation type="journal article" date="2024" name="Nat. Commun.">
        <title>Phylogenomics reveals the evolutionary origins of lichenization in chlorophyte algae.</title>
        <authorList>
            <person name="Puginier C."/>
            <person name="Libourel C."/>
            <person name="Otte J."/>
            <person name="Skaloud P."/>
            <person name="Haon M."/>
            <person name="Grisel S."/>
            <person name="Petersen M."/>
            <person name="Berrin J.G."/>
            <person name="Delaux P.M."/>
            <person name="Dal Grande F."/>
            <person name="Keller J."/>
        </authorList>
    </citation>
    <scope>NUCLEOTIDE SEQUENCE [LARGE SCALE GENOMIC DNA]</scope>
    <source>
        <strain evidence="3 4">SAG 2036</strain>
    </source>
</reference>
<evidence type="ECO:0000313" key="3">
    <source>
        <dbReference type="EMBL" id="KAK9800782.1"/>
    </source>
</evidence>